<dbReference type="GO" id="GO:0008168">
    <property type="term" value="F:methyltransferase activity"/>
    <property type="evidence" value="ECO:0007669"/>
    <property type="project" value="UniProtKB-KW"/>
</dbReference>
<feature type="domain" description="Methyltransferase" evidence="5">
    <location>
        <begin position="49"/>
        <end position="139"/>
    </location>
</feature>
<comment type="function">
    <text evidence="4">Could be a S-adenosyl-L-methionine-dependent methyltransferase.</text>
</comment>
<comment type="caution">
    <text evidence="6">The sequence shown here is derived from an EMBL/GenBank/DDBJ whole genome shotgun (WGS) entry which is preliminary data.</text>
</comment>
<dbReference type="CDD" id="cd02440">
    <property type="entry name" value="AdoMet_MTases"/>
    <property type="match status" value="1"/>
</dbReference>
<gene>
    <name evidence="6" type="ORF">P9271_00720</name>
</gene>
<feature type="binding site" evidence="4">
    <location>
        <position position="74"/>
    </location>
    <ligand>
        <name>S-adenosyl-L-methionine</name>
        <dbReference type="ChEBI" id="CHEBI:59789"/>
    </ligand>
</feature>
<keyword evidence="2 4" id="KW-0808">Transferase</keyword>
<dbReference type="Proteomes" id="UP001342826">
    <property type="component" value="Unassembled WGS sequence"/>
</dbReference>
<organism evidence="6 7">
    <name type="scientific">Metabacillus fastidiosus</name>
    <dbReference type="NCBI Taxonomy" id="1458"/>
    <lineage>
        <taxon>Bacteria</taxon>
        <taxon>Bacillati</taxon>
        <taxon>Bacillota</taxon>
        <taxon>Bacilli</taxon>
        <taxon>Bacillales</taxon>
        <taxon>Bacillaceae</taxon>
        <taxon>Metabacillus</taxon>
    </lineage>
</organism>
<evidence type="ECO:0000256" key="2">
    <source>
        <dbReference type="ARBA" id="ARBA00022679"/>
    </source>
</evidence>
<dbReference type="GO" id="GO:0032259">
    <property type="term" value="P:methylation"/>
    <property type="evidence" value="ECO:0007669"/>
    <property type="project" value="UniProtKB-KW"/>
</dbReference>
<accession>A0ABU6NTF3</accession>
<protein>
    <recommendedName>
        <fullName evidence="4">Uncharacterized methyltransferase P9271_00720</fullName>
        <ecNumber evidence="4">2.1.1.-</ecNumber>
    </recommendedName>
</protein>
<proteinExistence type="inferred from homology"/>
<name>A0ABU6NTF3_9BACI</name>
<dbReference type="Pfam" id="PF13649">
    <property type="entry name" value="Methyltransf_25"/>
    <property type="match status" value="1"/>
</dbReference>
<evidence type="ECO:0000256" key="3">
    <source>
        <dbReference type="ARBA" id="ARBA00022691"/>
    </source>
</evidence>
<dbReference type="EMBL" id="JARTFS010000001">
    <property type="protein sequence ID" value="MED4399883.1"/>
    <property type="molecule type" value="Genomic_DNA"/>
</dbReference>
<evidence type="ECO:0000256" key="4">
    <source>
        <dbReference type="HAMAP-Rule" id="MF_02100"/>
    </source>
</evidence>
<feature type="binding site" evidence="4">
    <location>
        <position position="53"/>
    </location>
    <ligand>
        <name>S-adenosyl-L-methionine</name>
        <dbReference type="ChEBI" id="CHEBI:59789"/>
    </ligand>
</feature>
<keyword evidence="1 4" id="KW-0489">Methyltransferase</keyword>
<evidence type="ECO:0000256" key="1">
    <source>
        <dbReference type="ARBA" id="ARBA00022603"/>
    </source>
</evidence>
<evidence type="ECO:0000313" key="7">
    <source>
        <dbReference type="Proteomes" id="UP001342826"/>
    </source>
</evidence>
<sequence>MGREFLDVFDKWASYYDDTVTGADDEYREVFKNYPSILEQVASLAYGSVLEFGTGTGNLTEKLIKKGYKVTGIEPSAAMREIALKKLKGKATILDGDFLNFPVSRSFDSIVSTYAFHHLTDKEKEEAVTLYGKLLKRGGKIVLADTIYPTNKEYIQAIEGAKAAGFLNLAKDLQTEFYTTIPYLQEIFKENKFSAVFQRCNDFVWIINAVKTE</sequence>
<dbReference type="EC" id="2.1.1.-" evidence="4"/>
<dbReference type="PANTHER" id="PTHR43861">
    <property type="entry name" value="TRANS-ACONITATE 2-METHYLTRANSFERASE-RELATED"/>
    <property type="match status" value="1"/>
</dbReference>
<comment type="similarity">
    <text evidence="4">Belongs to the methyltransferase superfamily. YrrT family.</text>
</comment>
<feature type="binding site" evidence="4">
    <location>
        <position position="97"/>
    </location>
    <ligand>
        <name>S-adenosyl-L-methionine</name>
        <dbReference type="ChEBI" id="CHEBI:59789"/>
    </ligand>
</feature>
<dbReference type="InterPro" id="IPR041698">
    <property type="entry name" value="Methyltransf_25"/>
</dbReference>
<dbReference type="SUPFAM" id="SSF53335">
    <property type="entry name" value="S-adenosyl-L-methionine-dependent methyltransferases"/>
    <property type="match status" value="1"/>
</dbReference>
<keyword evidence="3 4" id="KW-0949">S-adenosyl-L-methionine</keyword>
<evidence type="ECO:0000313" key="6">
    <source>
        <dbReference type="EMBL" id="MED4399883.1"/>
    </source>
</evidence>
<dbReference type="HAMAP" id="MF_02100">
    <property type="entry name" value="Methyltr_YrrT"/>
    <property type="match status" value="1"/>
</dbReference>
<dbReference type="InterPro" id="IPR029063">
    <property type="entry name" value="SAM-dependent_MTases_sf"/>
</dbReference>
<dbReference type="InterPro" id="IPR023553">
    <property type="entry name" value="Uncharacterised_MeTfrase_YrrT"/>
</dbReference>
<dbReference type="RefSeq" id="WP_328014598.1">
    <property type="nucleotide sequence ID" value="NZ_JARTFS010000001.1"/>
</dbReference>
<dbReference type="Gene3D" id="3.40.50.150">
    <property type="entry name" value="Vaccinia Virus protein VP39"/>
    <property type="match status" value="1"/>
</dbReference>
<keyword evidence="7" id="KW-1185">Reference proteome</keyword>
<evidence type="ECO:0000259" key="5">
    <source>
        <dbReference type="Pfam" id="PF13649"/>
    </source>
</evidence>
<reference evidence="6 7" key="1">
    <citation type="submission" date="2023-03" db="EMBL/GenBank/DDBJ databases">
        <title>Bacillus Genome Sequencing.</title>
        <authorList>
            <person name="Dunlap C."/>
        </authorList>
    </citation>
    <scope>NUCLEOTIDE SEQUENCE [LARGE SCALE GENOMIC DNA]</scope>
    <source>
        <strain evidence="6 7">NRS-1717</strain>
    </source>
</reference>